<feature type="transmembrane region" description="Helical" evidence="1">
    <location>
        <begin position="237"/>
        <end position="255"/>
    </location>
</feature>
<evidence type="ECO:0000313" key="3">
    <source>
        <dbReference type="Proteomes" id="UP000184423"/>
    </source>
</evidence>
<reference evidence="3" key="1">
    <citation type="submission" date="2016-11" db="EMBL/GenBank/DDBJ databases">
        <authorList>
            <person name="Varghese N."/>
            <person name="Submissions S."/>
        </authorList>
    </citation>
    <scope>NUCLEOTIDE SEQUENCE [LARGE SCALE GENOMIC DNA]</scope>
    <source>
        <strain evidence="3">DSM 10124</strain>
    </source>
</reference>
<feature type="transmembrane region" description="Helical" evidence="1">
    <location>
        <begin position="40"/>
        <end position="59"/>
    </location>
</feature>
<accession>A0A1M4YE92</accession>
<name>A0A1M4YE92_9CLOT</name>
<feature type="transmembrane region" description="Helical" evidence="1">
    <location>
        <begin position="97"/>
        <end position="115"/>
    </location>
</feature>
<keyword evidence="2" id="KW-0436">Ligase</keyword>
<dbReference type="AlphaFoldDB" id="A0A1M4YE92"/>
<feature type="transmembrane region" description="Helical" evidence="1">
    <location>
        <begin position="12"/>
        <end position="31"/>
    </location>
</feature>
<dbReference type="RefSeq" id="WP_027309102.1">
    <property type="nucleotide sequence ID" value="NZ_FQVG01000030.1"/>
</dbReference>
<feature type="transmembrane region" description="Helical" evidence="1">
    <location>
        <begin position="334"/>
        <end position="358"/>
    </location>
</feature>
<feature type="transmembrane region" description="Helical" evidence="1">
    <location>
        <begin position="127"/>
        <end position="151"/>
    </location>
</feature>
<keyword evidence="1" id="KW-1133">Transmembrane helix</keyword>
<protein>
    <submittedName>
        <fullName evidence="2">O-antigen ligase like membrane protein</fullName>
    </submittedName>
</protein>
<feature type="transmembrane region" description="Helical" evidence="1">
    <location>
        <begin position="65"/>
        <end position="85"/>
    </location>
</feature>
<feature type="transmembrane region" description="Helical" evidence="1">
    <location>
        <begin position="163"/>
        <end position="185"/>
    </location>
</feature>
<dbReference type="Pfam" id="PF13425">
    <property type="entry name" value="O-antigen_lig"/>
    <property type="match status" value="2"/>
</dbReference>
<dbReference type="InterPro" id="IPR049504">
    <property type="entry name" value="O-antigen_lig"/>
</dbReference>
<evidence type="ECO:0000313" key="2">
    <source>
        <dbReference type="EMBL" id="SHF03913.1"/>
    </source>
</evidence>
<keyword evidence="1" id="KW-0812">Transmembrane</keyword>
<evidence type="ECO:0000256" key="1">
    <source>
        <dbReference type="SAM" id="Phobius"/>
    </source>
</evidence>
<keyword evidence="1" id="KW-0472">Membrane</keyword>
<dbReference type="Proteomes" id="UP000184423">
    <property type="component" value="Unassembled WGS sequence"/>
</dbReference>
<feature type="transmembrane region" description="Helical" evidence="1">
    <location>
        <begin position="197"/>
        <end position="225"/>
    </location>
</feature>
<proteinExistence type="predicted"/>
<feature type="transmembrane region" description="Helical" evidence="1">
    <location>
        <begin position="367"/>
        <end position="385"/>
    </location>
</feature>
<dbReference type="EMBL" id="FQVG01000030">
    <property type="protein sequence ID" value="SHF03913.1"/>
    <property type="molecule type" value="Genomic_DNA"/>
</dbReference>
<sequence>MFNTNKDKMLRIFLIAVLLNPMLDLLTGVYLKTFNLDPRFTPGIIVRNLFLLYMIYYIYKNKINISYYIILMLTFMITIVVQHFSGININLFKEIQYYLKFLYNISILLIGLEVFKNLRRAEINKFIYYLTLSAFIYSIIVVMSFIFGVGYKTYSYSNLSKGFFYAGNDLTAIVAVVYPLSLYLILSDNNYKKDLVIYNLIIMLALTVIGTRVALLSILFSFLVFISFTFLIKNINLLKRFITIMLLSVVVFVLFSQAVKFYKNTNIIGSTIERQEAIKERTNNEMYSYVLNSRNDKFNSAFDEYKNTNILRKLFGLSRSSKMENIEMDFVDVWLFYGIVGFIIMMYSIIKNGVLFILSSFAYRKDLLYISMFVSLFIGFGSSFLAGHVLFSASAGIFSFLILALSNCIFKDGYGLKR</sequence>
<keyword evidence="3" id="KW-1185">Reference proteome</keyword>
<dbReference type="GO" id="GO:0016874">
    <property type="term" value="F:ligase activity"/>
    <property type="evidence" value="ECO:0007669"/>
    <property type="project" value="UniProtKB-KW"/>
</dbReference>
<feature type="transmembrane region" description="Helical" evidence="1">
    <location>
        <begin position="391"/>
        <end position="410"/>
    </location>
</feature>
<gene>
    <name evidence="2" type="ORF">SAMN02746091_01641</name>
</gene>
<organism evidence="2 3">
    <name type="scientific">Caloramator proteoclasticus DSM 10124</name>
    <dbReference type="NCBI Taxonomy" id="1121262"/>
    <lineage>
        <taxon>Bacteria</taxon>
        <taxon>Bacillati</taxon>
        <taxon>Bacillota</taxon>
        <taxon>Clostridia</taxon>
        <taxon>Eubacteriales</taxon>
        <taxon>Clostridiaceae</taxon>
        <taxon>Caloramator</taxon>
    </lineage>
</organism>